<dbReference type="Pfam" id="PF05699">
    <property type="entry name" value="Dimer_Tnp_hAT"/>
    <property type="match status" value="1"/>
</dbReference>
<dbReference type="PANTHER" id="PTHR47611:SF1">
    <property type="entry name" value="CCHC-TYPE DOMAIN-CONTAINING PROTEIN"/>
    <property type="match status" value="1"/>
</dbReference>
<comment type="caution">
    <text evidence="3">The sequence shown here is derived from an EMBL/GenBank/DDBJ whole genome shotgun (WGS) entry which is preliminary data.</text>
</comment>
<feature type="compositionally biased region" description="Acidic residues" evidence="1">
    <location>
        <begin position="101"/>
        <end position="113"/>
    </location>
</feature>
<evidence type="ECO:0000259" key="2">
    <source>
        <dbReference type="Pfam" id="PF05699"/>
    </source>
</evidence>
<evidence type="ECO:0000313" key="4">
    <source>
        <dbReference type="Proteomes" id="UP001556367"/>
    </source>
</evidence>
<gene>
    <name evidence="3" type="ORF">HGRIS_001119</name>
</gene>
<dbReference type="InterPro" id="IPR008906">
    <property type="entry name" value="HATC_C_dom"/>
</dbReference>
<evidence type="ECO:0000256" key="1">
    <source>
        <dbReference type="SAM" id="MobiDB-lite"/>
    </source>
</evidence>
<dbReference type="InterPro" id="IPR012337">
    <property type="entry name" value="RNaseH-like_sf"/>
</dbReference>
<keyword evidence="4" id="KW-1185">Reference proteome</keyword>
<dbReference type="PANTHER" id="PTHR47611">
    <property type="entry name" value="HAT DIMERISATION DOMAIN, C-TERMINAL"/>
    <property type="match status" value="1"/>
</dbReference>
<proteinExistence type="predicted"/>
<feature type="domain" description="HAT C-terminal dimerisation" evidence="2">
    <location>
        <begin position="7"/>
        <end position="67"/>
    </location>
</feature>
<accession>A0ABR3JQ78</accession>
<feature type="region of interest" description="Disordered" evidence="1">
    <location>
        <begin position="80"/>
        <end position="134"/>
    </location>
</feature>
<sequence length="134" mass="14472">MGELTTAQWWGFNAARYPVWVSLAGDYLSIMASAVSSERAFSSAGITITNRRSRLKPDIVGALQLLKCHLRHNLIFRETSSVETSTDSGAPRDLTEPIVVDLDDEGYESDGDDPSPAQPEPSLSPCRGPGSSFA</sequence>
<dbReference type="SUPFAM" id="SSF53098">
    <property type="entry name" value="Ribonuclease H-like"/>
    <property type="match status" value="1"/>
</dbReference>
<name>A0ABR3JQ78_9AGAR</name>
<reference evidence="4" key="1">
    <citation type="submission" date="2024-06" db="EMBL/GenBank/DDBJ databases">
        <title>Multi-omics analyses provide insights into the biosynthesis of the anticancer antibiotic pleurotin in Hohenbuehelia grisea.</title>
        <authorList>
            <person name="Weaver J.A."/>
            <person name="Alberti F."/>
        </authorList>
    </citation>
    <scope>NUCLEOTIDE SEQUENCE [LARGE SCALE GENOMIC DNA]</scope>
    <source>
        <strain evidence="4">T-177</strain>
    </source>
</reference>
<protein>
    <recommendedName>
        <fullName evidence="2">HAT C-terminal dimerisation domain-containing protein</fullName>
    </recommendedName>
</protein>
<evidence type="ECO:0000313" key="3">
    <source>
        <dbReference type="EMBL" id="KAL0957310.1"/>
    </source>
</evidence>
<dbReference type="Proteomes" id="UP001556367">
    <property type="component" value="Unassembled WGS sequence"/>
</dbReference>
<organism evidence="3 4">
    <name type="scientific">Hohenbuehelia grisea</name>
    <dbReference type="NCBI Taxonomy" id="104357"/>
    <lineage>
        <taxon>Eukaryota</taxon>
        <taxon>Fungi</taxon>
        <taxon>Dikarya</taxon>
        <taxon>Basidiomycota</taxon>
        <taxon>Agaricomycotina</taxon>
        <taxon>Agaricomycetes</taxon>
        <taxon>Agaricomycetidae</taxon>
        <taxon>Agaricales</taxon>
        <taxon>Pleurotineae</taxon>
        <taxon>Pleurotaceae</taxon>
        <taxon>Hohenbuehelia</taxon>
    </lineage>
</organism>
<dbReference type="EMBL" id="JASNQZ010000005">
    <property type="protein sequence ID" value="KAL0957310.1"/>
    <property type="molecule type" value="Genomic_DNA"/>
</dbReference>